<gene>
    <name evidence="2" type="ORF">A3D26_00300</name>
</gene>
<sequence length="69" mass="7993">MINYLHESTKDYILIYAYPQKATRATRPPSLSSQLCTRNNSGFADNPARRQEKENPQAKRKKIDKTQPI</sequence>
<evidence type="ECO:0000313" key="2">
    <source>
        <dbReference type="EMBL" id="OGY10526.1"/>
    </source>
</evidence>
<name>A0A1G1V593_9BACT</name>
<comment type="caution">
    <text evidence="2">The sequence shown here is derived from an EMBL/GenBank/DDBJ whole genome shotgun (WGS) entry which is preliminary data.</text>
</comment>
<feature type="compositionally biased region" description="Polar residues" evidence="1">
    <location>
        <begin position="29"/>
        <end position="43"/>
    </location>
</feature>
<evidence type="ECO:0000256" key="1">
    <source>
        <dbReference type="SAM" id="MobiDB-lite"/>
    </source>
</evidence>
<accession>A0A1G1V593</accession>
<protein>
    <submittedName>
        <fullName evidence="2">Uncharacterized protein</fullName>
    </submittedName>
</protein>
<evidence type="ECO:0000313" key="3">
    <source>
        <dbReference type="Proteomes" id="UP000178319"/>
    </source>
</evidence>
<dbReference type="AlphaFoldDB" id="A0A1G1V593"/>
<proteinExistence type="predicted"/>
<feature type="region of interest" description="Disordered" evidence="1">
    <location>
        <begin position="22"/>
        <end position="69"/>
    </location>
</feature>
<dbReference type="Proteomes" id="UP000178319">
    <property type="component" value="Unassembled WGS sequence"/>
</dbReference>
<organism evidence="2 3">
    <name type="scientific">Candidatus Blackburnbacteria bacterium RIFCSPHIGHO2_02_FULL_44_20</name>
    <dbReference type="NCBI Taxonomy" id="1797516"/>
    <lineage>
        <taxon>Bacteria</taxon>
        <taxon>Candidatus Blackburniibacteriota</taxon>
    </lineage>
</organism>
<dbReference type="EMBL" id="MHBZ01000033">
    <property type="protein sequence ID" value="OGY10526.1"/>
    <property type="molecule type" value="Genomic_DNA"/>
</dbReference>
<feature type="compositionally biased region" description="Basic and acidic residues" evidence="1">
    <location>
        <begin position="47"/>
        <end position="57"/>
    </location>
</feature>
<dbReference type="STRING" id="1797516.A3D26_00300"/>
<reference evidence="2 3" key="1">
    <citation type="journal article" date="2016" name="Nat. Commun.">
        <title>Thousands of microbial genomes shed light on interconnected biogeochemical processes in an aquifer system.</title>
        <authorList>
            <person name="Anantharaman K."/>
            <person name="Brown C.T."/>
            <person name="Hug L.A."/>
            <person name="Sharon I."/>
            <person name="Castelle C.J."/>
            <person name="Probst A.J."/>
            <person name="Thomas B.C."/>
            <person name="Singh A."/>
            <person name="Wilkins M.J."/>
            <person name="Karaoz U."/>
            <person name="Brodie E.L."/>
            <person name="Williams K.H."/>
            <person name="Hubbard S.S."/>
            <person name="Banfield J.F."/>
        </authorList>
    </citation>
    <scope>NUCLEOTIDE SEQUENCE [LARGE SCALE GENOMIC DNA]</scope>
</reference>